<organism evidence="2 3">
    <name type="scientific">Microvirga arabica</name>
    <dbReference type="NCBI Taxonomy" id="1128671"/>
    <lineage>
        <taxon>Bacteria</taxon>
        <taxon>Pseudomonadati</taxon>
        <taxon>Pseudomonadota</taxon>
        <taxon>Alphaproteobacteria</taxon>
        <taxon>Hyphomicrobiales</taxon>
        <taxon>Methylobacteriaceae</taxon>
        <taxon>Microvirga</taxon>
    </lineage>
</organism>
<protein>
    <submittedName>
        <fullName evidence="2">Cupredoxin domain-containing protein</fullName>
    </submittedName>
</protein>
<name>A0ABV6YBC6_9HYPH</name>
<dbReference type="InterPro" id="IPR008972">
    <property type="entry name" value="Cupredoxin"/>
</dbReference>
<evidence type="ECO:0000256" key="1">
    <source>
        <dbReference type="SAM" id="SignalP"/>
    </source>
</evidence>
<dbReference type="RefSeq" id="WP_377030465.1">
    <property type="nucleotide sequence ID" value="NZ_JBHOMY010000057.1"/>
</dbReference>
<evidence type="ECO:0000313" key="2">
    <source>
        <dbReference type="EMBL" id="MFC1458549.1"/>
    </source>
</evidence>
<keyword evidence="3" id="KW-1185">Reference proteome</keyword>
<comment type="caution">
    <text evidence="2">The sequence shown here is derived from an EMBL/GenBank/DDBJ whole genome shotgun (WGS) entry which is preliminary data.</text>
</comment>
<accession>A0ABV6YBC6</accession>
<dbReference type="CDD" id="cd00920">
    <property type="entry name" value="Cupredoxin"/>
    <property type="match status" value="1"/>
</dbReference>
<dbReference type="SUPFAM" id="SSF49503">
    <property type="entry name" value="Cupredoxins"/>
    <property type="match status" value="1"/>
</dbReference>
<dbReference type="EMBL" id="JBHOMY010000057">
    <property type="protein sequence ID" value="MFC1458549.1"/>
    <property type="molecule type" value="Genomic_DNA"/>
</dbReference>
<keyword evidence="1" id="KW-0732">Signal</keyword>
<feature type="chain" id="PRO_5046909456" evidence="1">
    <location>
        <begin position="24"/>
        <end position="149"/>
    </location>
</feature>
<feature type="signal peptide" evidence="1">
    <location>
        <begin position="1"/>
        <end position="23"/>
    </location>
</feature>
<dbReference type="Proteomes" id="UP001593940">
    <property type="component" value="Unassembled WGS sequence"/>
</dbReference>
<reference evidence="2 3" key="1">
    <citation type="submission" date="2024-09" db="EMBL/GenBank/DDBJ databases">
        <title>Nodulacao em especies de Leguminosae Basais da Amazonia e Caracterizacao dos Rizobios e Bacterias Associadas aos Nodulos.</title>
        <authorList>
            <person name="Jambeiro I.C.A."/>
            <person name="Lopes I.S."/>
            <person name="Aguiar E.R.G.R."/>
            <person name="Santos A.F.J."/>
            <person name="Dos Santos J.M.F."/>
            <person name="Gross E."/>
        </authorList>
    </citation>
    <scope>NUCLEOTIDE SEQUENCE [LARGE SCALE GENOMIC DNA]</scope>
    <source>
        <strain evidence="2 3">BRUESC1165</strain>
    </source>
</reference>
<gene>
    <name evidence="2" type="ORF">ACETIH_17950</name>
</gene>
<sequence length="149" mass="16072">MRTFTGRLTACLLATGIGGPTMAQTVSPGPSGAVTPVEIAAETINGDLRCRPPRARLPAEERLELRVVNSSERPVAFAAPKFFNASQIVESGGFTWDIAQDRFVVAPRSTVWVRLQSPVPGEYYYSCFEQGQIPTDSTSGFLIVVPAAR</sequence>
<proteinExistence type="predicted"/>
<dbReference type="Gene3D" id="2.60.40.420">
    <property type="entry name" value="Cupredoxins - blue copper proteins"/>
    <property type="match status" value="1"/>
</dbReference>
<evidence type="ECO:0000313" key="3">
    <source>
        <dbReference type="Proteomes" id="UP001593940"/>
    </source>
</evidence>